<dbReference type="OrthoDB" id="4239917at2"/>
<dbReference type="InterPro" id="IPR029050">
    <property type="entry name" value="Immunoprotect_excell_Ig-like"/>
</dbReference>
<evidence type="ECO:0000313" key="2">
    <source>
        <dbReference type="EMBL" id="MPY33494.1"/>
    </source>
</evidence>
<reference evidence="2 3" key="1">
    <citation type="submission" date="2019-07" db="EMBL/GenBank/DDBJ databases">
        <title>New species of Amycolatopsis and Streptomyces.</title>
        <authorList>
            <person name="Duangmal K."/>
            <person name="Teo W.F.A."/>
            <person name="Lipun K."/>
        </authorList>
    </citation>
    <scope>NUCLEOTIDE SEQUENCE [LARGE SCALE GENOMIC DNA]</scope>
    <source>
        <strain evidence="2 3">NBRC 109810</strain>
    </source>
</reference>
<protein>
    <submittedName>
        <fullName evidence="2">DUF4352 domain-containing protein</fullName>
    </submittedName>
</protein>
<organism evidence="2 3">
    <name type="scientific">Streptomyces adustus</name>
    <dbReference type="NCBI Taxonomy" id="1609272"/>
    <lineage>
        <taxon>Bacteria</taxon>
        <taxon>Bacillati</taxon>
        <taxon>Actinomycetota</taxon>
        <taxon>Actinomycetes</taxon>
        <taxon>Kitasatosporales</taxon>
        <taxon>Streptomycetaceae</taxon>
        <taxon>Streptomyces</taxon>
    </lineage>
</organism>
<name>A0A5N8VHC8_9ACTN</name>
<evidence type="ECO:0000256" key="1">
    <source>
        <dbReference type="ARBA" id="ARBA00022729"/>
    </source>
</evidence>
<dbReference type="EMBL" id="VJZD01000077">
    <property type="protein sequence ID" value="MPY33494.1"/>
    <property type="molecule type" value="Genomic_DNA"/>
</dbReference>
<evidence type="ECO:0000313" key="3">
    <source>
        <dbReference type="Proteomes" id="UP000325849"/>
    </source>
</evidence>
<comment type="caution">
    <text evidence="2">The sequence shown here is derived from an EMBL/GenBank/DDBJ whole genome shotgun (WGS) entry which is preliminary data.</text>
</comment>
<dbReference type="AlphaFoldDB" id="A0A5N8VHC8"/>
<dbReference type="Proteomes" id="UP000325849">
    <property type="component" value="Unassembled WGS sequence"/>
</dbReference>
<keyword evidence="3" id="KW-1185">Reference proteome</keyword>
<accession>A0A5N8VHC8</accession>
<sequence>MAGTVAVRVPMLRPGQSGAFKTCGTGWKVTVISVKYPMPAEVGTSKEAIGQYAVIRLTVTNTGTTMGDFSADEVTWESKGVAPVEASAYGSSNGLAHLDAAYKPGQSATGNVILDVGERGGTATFYDTAEDAIYNPVYRETPLFQVALPY</sequence>
<keyword evidence="1" id="KW-0732">Signal</keyword>
<gene>
    <name evidence="2" type="ORF">FNH09_20220</name>
</gene>
<dbReference type="Gene3D" id="2.60.40.1240">
    <property type="match status" value="1"/>
</dbReference>
<dbReference type="RefSeq" id="WP_152889981.1">
    <property type="nucleotide sequence ID" value="NZ_VJZD01000077.1"/>
</dbReference>
<proteinExistence type="predicted"/>